<dbReference type="EMBL" id="RZGK01000020">
    <property type="protein sequence ID" value="KAF9691479.1"/>
    <property type="molecule type" value="Genomic_DNA"/>
</dbReference>
<organism evidence="14 15">
    <name type="scientific">Ascochyta lentis</name>
    <dbReference type="NCBI Taxonomy" id="205686"/>
    <lineage>
        <taxon>Eukaryota</taxon>
        <taxon>Fungi</taxon>
        <taxon>Dikarya</taxon>
        <taxon>Ascomycota</taxon>
        <taxon>Pezizomycotina</taxon>
        <taxon>Dothideomycetes</taxon>
        <taxon>Pleosporomycetidae</taxon>
        <taxon>Pleosporales</taxon>
        <taxon>Pleosporineae</taxon>
        <taxon>Didymellaceae</taxon>
        <taxon>Ascochyta</taxon>
    </lineage>
</organism>
<evidence type="ECO:0000256" key="13">
    <source>
        <dbReference type="RuleBase" id="RU363109"/>
    </source>
</evidence>
<keyword evidence="6 13" id="KW-0812">Transmembrane</keyword>
<accession>A0A8H7MD36</accession>
<dbReference type="GO" id="GO:0102158">
    <property type="term" value="F:very-long-chain (3R)-3-hydroxyacyl-CoA dehydratase activity"/>
    <property type="evidence" value="ECO:0007669"/>
    <property type="project" value="UniProtKB-EC"/>
</dbReference>
<evidence type="ECO:0000256" key="8">
    <source>
        <dbReference type="ARBA" id="ARBA00022989"/>
    </source>
</evidence>
<evidence type="ECO:0000256" key="10">
    <source>
        <dbReference type="ARBA" id="ARBA00023136"/>
    </source>
</evidence>
<evidence type="ECO:0000313" key="14">
    <source>
        <dbReference type="EMBL" id="KAF9691479.1"/>
    </source>
</evidence>
<keyword evidence="8 13" id="KW-1133">Transmembrane helix</keyword>
<evidence type="ECO:0000256" key="11">
    <source>
        <dbReference type="ARBA" id="ARBA00023160"/>
    </source>
</evidence>
<keyword evidence="7 13" id="KW-0276">Fatty acid metabolism</keyword>
<keyword evidence="13" id="KW-0256">Endoplasmic reticulum</keyword>
<keyword evidence="12 13" id="KW-0456">Lyase</keyword>
<dbReference type="EC" id="4.2.1.134" evidence="4 13"/>
<dbReference type="GO" id="GO:0005789">
    <property type="term" value="C:endoplasmic reticulum membrane"/>
    <property type="evidence" value="ECO:0007669"/>
    <property type="project" value="UniProtKB-SubCell"/>
</dbReference>
<comment type="subcellular location">
    <subcellularLocation>
        <location evidence="13">Endoplasmic reticulum membrane</location>
        <topology evidence="13">Multi-pass membrane protein</topology>
    </subcellularLocation>
    <subcellularLocation>
        <location evidence="1">Membrane</location>
        <topology evidence="1">Multi-pass membrane protein</topology>
    </subcellularLocation>
</comment>
<evidence type="ECO:0000256" key="9">
    <source>
        <dbReference type="ARBA" id="ARBA00023098"/>
    </source>
</evidence>
<comment type="catalytic activity">
    <reaction evidence="13">
        <text>a very-long-chain (3R)-3-hydroxyacyl-CoA = a very-long-chain (2E)-enoyl-CoA + H2O</text>
        <dbReference type="Rhea" id="RHEA:45812"/>
        <dbReference type="ChEBI" id="CHEBI:15377"/>
        <dbReference type="ChEBI" id="CHEBI:83728"/>
        <dbReference type="ChEBI" id="CHEBI:85440"/>
        <dbReference type="EC" id="4.2.1.134"/>
    </reaction>
</comment>
<keyword evidence="10 13" id="KW-0472">Membrane</keyword>
<feature type="transmembrane region" description="Helical" evidence="13">
    <location>
        <begin position="114"/>
        <end position="135"/>
    </location>
</feature>
<dbReference type="OrthoDB" id="46988at2759"/>
<keyword evidence="11 13" id="KW-0275">Fatty acid biosynthesis</keyword>
<feature type="transmembrane region" description="Helical" evidence="13">
    <location>
        <begin position="189"/>
        <end position="208"/>
    </location>
</feature>
<reference evidence="14" key="1">
    <citation type="submission" date="2018-12" db="EMBL/GenBank/DDBJ databases">
        <authorList>
            <person name="Syme R.A."/>
            <person name="Farfan-Caceres L."/>
            <person name="Lichtenzveig J."/>
        </authorList>
    </citation>
    <scope>NUCLEOTIDE SEQUENCE</scope>
    <source>
        <strain evidence="14">Al4</strain>
    </source>
</reference>
<dbReference type="InterPro" id="IPR007482">
    <property type="entry name" value="Tyr_Pase-like_PTPLA"/>
</dbReference>
<keyword evidence="15" id="KW-1185">Reference proteome</keyword>
<feature type="transmembrane region" description="Helical" evidence="13">
    <location>
        <begin position="24"/>
        <end position="46"/>
    </location>
</feature>
<evidence type="ECO:0000256" key="1">
    <source>
        <dbReference type="ARBA" id="ARBA00004141"/>
    </source>
</evidence>
<keyword evidence="9 13" id="KW-0443">Lipid metabolism</keyword>
<gene>
    <name evidence="14" type="ORF">EKO04_010203</name>
</gene>
<evidence type="ECO:0000256" key="3">
    <source>
        <dbReference type="ARBA" id="ARBA00007811"/>
    </source>
</evidence>
<evidence type="ECO:0000313" key="15">
    <source>
        <dbReference type="Proteomes" id="UP000651452"/>
    </source>
</evidence>
<dbReference type="GO" id="GO:0030497">
    <property type="term" value="P:fatty acid elongation"/>
    <property type="evidence" value="ECO:0007669"/>
    <property type="project" value="TreeGrafter"/>
</dbReference>
<keyword evidence="5 13" id="KW-0444">Lipid biosynthesis</keyword>
<feature type="transmembrane region" description="Helical" evidence="13">
    <location>
        <begin position="147"/>
        <end position="169"/>
    </location>
</feature>
<evidence type="ECO:0000256" key="6">
    <source>
        <dbReference type="ARBA" id="ARBA00022692"/>
    </source>
</evidence>
<protein>
    <recommendedName>
        <fullName evidence="4 13">Very-long-chain (3R)-3-hydroxyacyl-CoA dehydratase</fullName>
        <ecNumber evidence="4 13">4.2.1.134</ecNumber>
    </recommendedName>
</protein>
<evidence type="ECO:0000256" key="5">
    <source>
        <dbReference type="ARBA" id="ARBA00022516"/>
    </source>
</evidence>
<evidence type="ECO:0000256" key="12">
    <source>
        <dbReference type="ARBA" id="ARBA00023239"/>
    </source>
</evidence>
<evidence type="ECO:0000256" key="2">
    <source>
        <dbReference type="ARBA" id="ARBA00005194"/>
    </source>
</evidence>
<evidence type="ECO:0000256" key="7">
    <source>
        <dbReference type="ARBA" id="ARBA00022832"/>
    </source>
</evidence>
<dbReference type="PANTHER" id="PTHR11035:SF24">
    <property type="entry name" value="VERY-LONG-CHAIN (3R)-3-HYDROXYACYL-COA DEHYDRATASE"/>
    <property type="match status" value="1"/>
</dbReference>
<dbReference type="PANTHER" id="PTHR11035">
    <property type="entry name" value="VERY-LONG-CHAIN (3R)-3-HYDROXYACYL-COA DEHYDRATASE"/>
    <property type="match status" value="1"/>
</dbReference>
<comment type="similarity">
    <text evidence="3 13">Belongs to the very long-chain fatty acids dehydratase HACD family.</text>
</comment>
<dbReference type="AlphaFoldDB" id="A0A8H7MD36"/>
<comment type="caution">
    <text evidence="13">Lacks conserved residue(s) required for the propagation of feature annotation.</text>
</comment>
<dbReference type="GO" id="GO:0042761">
    <property type="term" value="P:very long-chain fatty acid biosynthetic process"/>
    <property type="evidence" value="ECO:0007669"/>
    <property type="project" value="TreeGrafter"/>
</dbReference>
<comment type="pathway">
    <text evidence="2 13">Lipid metabolism; fatty acid biosynthesis.</text>
</comment>
<dbReference type="Proteomes" id="UP000651452">
    <property type="component" value="Unassembled WGS sequence"/>
</dbReference>
<dbReference type="UniPathway" id="UPA00094"/>
<proteinExistence type="inferred from homology"/>
<dbReference type="Pfam" id="PF04387">
    <property type="entry name" value="PTPLA"/>
    <property type="match status" value="1"/>
</dbReference>
<name>A0A8H7MD36_9PLEO</name>
<comment type="function">
    <text evidence="13">Catalyzes the third of the four reactions of the long-chain fatty acids elongation cycle. This endoplasmic reticulum-bound enzymatic process, allows the addition of two carbons to the chain of long- and very long-chain fatty acids/VLCFAs per cycle. This enzyme catalyzes the dehydration of the 3-hydroxyacyl-CoA intermediate into trans-2,3-enoyl-CoA, within each cycle of fatty acid elongation. Thereby, it participates to the production of VLCFAs of different chain lengths that are involved in multiple biological processes as precursors of membrane lipids and lipid mediators.</text>
</comment>
<evidence type="ECO:0000256" key="4">
    <source>
        <dbReference type="ARBA" id="ARBA00013122"/>
    </source>
</evidence>
<reference evidence="14" key="2">
    <citation type="submission" date="2020-09" db="EMBL/GenBank/DDBJ databases">
        <title>Reference genome assembly for Australian Ascochyta lentis isolate Al4.</title>
        <authorList>
            <person name="Lee R.C."/>
            <person name="Farfan-Caceres L.M."/>
            <person name="Debler J.W."/>
            <person name="Williams A.H."/>
            <person name="Henares B.M."/>
        </authorList>
    </citation>
    <scope>NUCLEOTIDE SEQUENCE</scope>
    <source>
        <strain evidence="14">Al4</strain>
    </source>
</reference>
<dbReference type="GO" id="GO:0030148">
    <property type="term" value="P:sphingolipid biosynthetic process"/>
    <property type="evidence" value="ECO:0007669"/>
    <property type="project" value="TreeGrafter"/>
</dbReference>
<sequence>MVRDKKTKHHDARGSASSWSQPRILYLTVYNLLFAALWVSVGTSAISHAQEGRFVLFEAVEPRTRWIQTFTLIEVVHAAVGLVKSPVSTTAIQVLTRVIQVWMIWYSFPASTAASHAFFVLVLAWSVADAIRYFYLALNLHGKAPQVLVWLRYSMFYPLYPIGIGAEWWLMYKSIGPVGKVSPVFPPVFYFLLALYVPGAYTMFTYMVKQRKKTLDRNQKTARTLR</sequence>
<comment type="caution">
    <text evidence="14">The sequence shown here is derived from an EMBL/GenBank/DDBJ whole genome shotgun (WGS) entry which is preliminary data.</text>
</comment>